<keyword evidence="2" id="KW-1185">Reference proteome</keyword>
<proteinExistence type="predicted"/>
<dbReference type="AlphaFoldDB" id="A0A6I2MQY4"/>
<comment type="caution">
    <text evidence="1">The sequence shown here is derived from an EMBL/GenBank/DDBJ whole genome shotgun (WGS) entry which is preliminary data.</text>
</comment>
<protein>
    <submittedName>
        <fullName evidence="1">Uncharacterized protein</fullName>
    </submittedName>
</protein>
<name>A0A6I2MQY4_9FLAO</name>
<accession>A0A6I2MQY4</accession>
<reference evidence="1 2" key="1">
    <citation type="submission" date="2019-11" db="EMBL/GenBank/DDBJ databases">
        <title>Maribacter lutea sp. nov., a marine bacterium isolated from intertidal sand.</title>
        <authorList>
            <person name="Liu A."/>
        </authorList>
    </citation>
    <scope>NUCLEOTIDE SEQUENCE [LARGE SCALE GENOMIC DNA]</scope>
    <source>
        <strain evidence="1 2">RZ05</strain>
    </source>
</reference>
<gene>
    <name evidence="1" type="ORF">GJ691_13830</name>
</gene>
<organism evidence="1 2">
    <name type="scientific">Maribacter luteus</name>
    <dbReference type="NCBI Taxonomy" id="2594478"/>
    <lineage>
        <taxon>Bacteria</taxon>
        <taxon>Pseudomonadati</taxon>
        <taxon>Bacteroidota</taxon>
        <taxon>Flavobacteriia</taxon>
        <taxon>Flavobacteriales</taxon>
        <taxon>Flavobacteriaceae</taxon>
        <taxon>Maribacter</taxon>
    </lineage>
</organism>
<sequence>MLTISVFVFLIGCTDRDDELEGVQIRVKNVSSLVYETIQVGGEEMVHENLSPDSFSDYLEYETAYTYNYINISAGEETYVLQPIDYVGEAPLPFGFYTYEVGIDDEGNVTLVFVVD</sequence>
<dbReference type="EMBL" id="WKJH01000022">
    <property type="protein sequence ID" value="MRX65239.1"/>
    <property type="molecule type" value="Genomic_DNA"/>
</dbReference>
<dbReference type="RefSeq" id="WP_179955123.1">
    <property type="nucleotide sequence ID" value="NZ_WKJH01000022.1"/>
</dbReference>
<evidence type="ECO:0000313" key="1">
    <source>
        <dbReference type="EMBL" id="MRX65239.1"/>
    </source>
</evidence>
<evidence type="ECO:0000313" key="2">
    <source>
        <dbReference type="Proteomes" id="UP000443153"/>
    </source>
</evidence>
<dbReference type="Proteomes" id="UP000443153">
    <property type="component" value="Unassembled WGS sequence"/>
</dbReference>